<gene>
    <name evidence="4" type="ORF">AS203_04410</name>
</gene>
<organism evidence="4 5">
    <name type="scientific">Hoylesella enoeca</name>
    <dbReference type="NCBI Taxonomy" id="76123"/>
    <lineage>
        <taxon>Bacteria</taxon>
        <taxon>Pseudomonadati</taxon>
        <taxon>Bacteroidota</taxon>
        <taxon>Bacteroidia</taxon>
        <taxon>Bacteroidales</taxon>
        <taxon>Prevotellaceae</taxon>
        <taxon>Hoylesella</taxon>
    </lineage>
</organism>
<keyword evidence="5" id="KW-1185">Reference proteome</keyword>
<dbReference type="KEGG" id="peo:AS203_04410"/>
<dbReference type="OrthoDB" id="9801213at2"/>
<dbReference type="Proteomes" id="UP000056252">
    <property type="component" value="Chromosome"/>
</dbReference>
<evidence type="ECO:0000256" key="1">
    <source>
        <dbReference type="ARBA" id="ARBA00022679"/>
    </source>
</evidence>
<dbReference type="PANTHER" id="PTHR11907">
    <property type="entry name" value="AMIDOPHOSPHORIBOSYLTRANSFERASE"/>
    <property type="match status" value="1"/>
</dbReference>
<name>A0A0S2KKA8_9BACT</name>
<dbReference type="EMBL" id="CP013195">
    <property type="protein sequence ID" value="ALO48418.1"/>
    <property type="molecule type" value="Genomic_DNA"/>
</dbReference>
<dbReference type="STRING" id="76123.AS203_04410"/>
<accession>A0A0S2KKA8</accession>
<dbReference type="Pfam" id="PF13522">
    <property type="entry name" value="GATase_6"/>
    <property type="match status" value="1"/>
</dbReference>
<sequence length="631" mass="73397">MEPLKHECGVAMVRLLKPLEYYQHKYGTWKYGLNKLYLMMEKQHNRGQEGAGLACVKLDGVPGKEYMFRERAEGANAITQIFANVHKSYSEWPAEQIEDAEFARYDLPFAGNLYMGHLRYSTTGKSGPSYVHPFLRRNNWRAKNLCLCGNFNMTNIDEIFNKLTLQGQSPRKYSDSYIMLELMGHRLDREVERNFIAAKTAGFQNTDITHYIEDHVEMSNVLKTTMTDFDGGYVVCGITGSGEFFSMRDPWGIRPAFYYMDDEIVVLASERPVLQTTFDLECDDIRELEPGQALFVRRNGACHLEQVLPQRGDAKCSFERIYFSRGSDRDIYKERKKLGEQLTDSILRAVDYDTEHTVFSFIPNTAEVAFYGMLNGFKRYVNDQKIAKIEHLGHIPTHEELEKIIHEYVRSEKVAWKDIKLRTFITEGNSRNDLASHVYDVTYESIEHHQDNLVIIDDSIVRGTTLKESILRILDRLHPKKIVVVSSAPQIRYPDYYGIDMPRLEEFCVFRATIELLKDRGMHDLVDTTYRNCQDELMKSKEQMRNCVRDIYEPFSVKEINEKIVEMLRPEDVKTPVELVYQSLEGLRTALPQHKGDWYFTGKYPTPGGTKLCNQAFINFVENVYQYEQKF</sequence>
<dbReference type="GO" id="GO:0016757">
    <property type="term" value="F:glycosyltransferase activity"/>
    <property type="evidence" value="ECO:0007669"/>
    <property type="project" value="UniProtKB-KW"/>
</dbReference>
<dbReference type="PROSITE" id="PS51278">
    <property type="entry name" value="GATASE_TYPE_2"/>
    <property type="match status" value="1"/>
</dbReference>
<dbReference type="InterPro" id="IPR029055">
    <property type="entry name" value="Ntn_hydrolases_N"/>
</dbReference>
<proteinExistence type="predicted"/>
<evidence type="ECO:0000313" key="5">
    <source>
        <dbReference type="Proteomes" id="UP000056252"/>
    </source>
</evidence>
<keyword evidence="2" id="KW-0315">Glutamine amidotransferase</keyword>
<dbReference type="SUPFAM" id="SSF53271">
    <property type="entry name" value="PRTase-like"/>
    <property type="match status" value="1"/>
</dbReference>
<evidence type="ECO:0000256" key="2">
    <source>
        <dbReference type="ARBA" id="ARBA00022962"/>
    </source>
</evidence>
<dbReference type="RefSeq" id="WP_060544232.1">
    <property type="nucleotide sequence ID" value="NZ_CP013195.1"/>
</dbReference>
<feature type="domain" description="Glutamine amidotransferase type-2" evidence="3">
    <location>
        <begin position="8"/>
        <end position="299"/>
    </location>
</feature>
<dbReference type="AlphaFoldDB" id="A0A0S2KKA8"/>
<dbReference type="Gene3D" id="3.40.50.2020">
    <property type="match status" value="1"/>
</dbReference>
<dbReference type="InterPro" id="IPR029057">
    <property type="entry name" value="PRTase-like"/>
</dbReference>
<dbReference type="eggNOG" id="COG0034">
    <property type="taxonomic scope" value="Bacteria"/>
</dbReference>
<keyword evidence="4" id="KW-0328">Glycosyltransferase</keyword>
<reference evidence="5" key="1">
    <citation type="submission" date="2015-11" db="EMBL/GenBank/DDBJ databases">
        <authorList>
            <person name="Holder M.E."/>
            <person name="Ajami N.J."/>
            <person name="Petrosino J.F."/>
        </authorList>
    </citation>
    <scope>NUCLEOTIDE SEQUENCE [LARGE SCALE GENOMIC DNA]</scope>
    <source>
        <strain evidence="5">F0113</strain>
    </source>
</reference>
<keyword evidence="1 4" id="KW-0808">Transferase</keyword>
<evidence type="ECO:0000313" key="4">
    <source>
        <dbReference type="EMBL" id="ALO48418.1"/>
    </source>
</evidence>
<dbReference type="InterPro" id="IPR017932">
    <property type="entry name" value="GATase_2_dom"/>
</dbReference>
<dbReference type="SUPFAM" id="SSF56235">
    <property type="entry name" value="N-terminal nucleophile aminohydrolases (Ntn hydrolases)"/>
    <property type="match status" value="1"/>
</dbReference>
<dbReference type="Gene3D" id="3.60.20.10">
    <property type="entry name" value="Glutamine Phosphoribosylpyrophosphate, subunit 1, domain 1"/>
    <property type="match status" value="1"/>
</dbReference>
<dbReference type="InterPro" id="IPR000836">
    <property type="entry name" value="PRTase_dom"/>
</dbReference>
<protein>
    <submittedName>
        <fullName evidence="4">Amidophosphoribosyltransferase</fullName>
    </submittedName>
</protein>
<evidence type="ECO:0000259" key="3">
    <source>
        <dbReference type="PROSITE" id="PS51278"/>
    </source>
</evidence>
<dbReference type="CDD" id="cd06223">
    <property type="entry name" value="PRTases_typeI"/>
    <property type="match status" value="1"/>
</dbReference>